<feature type="region of interest" description="Disordered" evidence="1">
    <location>
        <begin position="337"/>
        <end position="357"/>
    </location>
</feature>
<proteinExistence type="predicted"/>
<feature type="region of interest" description="Disordered" evidence="1">
    <location>
        <begin position="279"/>
        <end position="309"/>
    </location>
</feature>
<reference evidence="2 3" key="1">
    <citation type="submission" date="2017-08" db="EMBL/GenBank/DDBJ databases">
        <title>Harnessing the power of phylogenomics to disentangle the directionality and signatures of interkingdom host jumping in the parasitic fungal genus Tolypocladium.</title>
        <authorList>
            <person name="Quandt C.A."/>
            <person name="Patterson W."/>
            <person name="Spatafora J.W."/>
        </authorList>
    </citation>
    <scope>NUCLEOTIDE SEQUENCE [LARGE SCALE GENOMIC DNA]</scope>
    <source>
        <strain evidence="2 3">CBS 113982</strain>
    </source>
</reference>
<dbReference type="EMBL" id="NRSZ01000250">
    <property type="protein sequence ID" value="PNY28493.1"/>
    <property type="molecule type" value="Genomic_DNA"/>
</dbReference>
<comment type="caution">
    <text evidence="2">The sequence shown here is derived from an EMBL/GenBank/DDBJ whole genome shotgun (WGS) entry which is preliminary data.</text>
</comment>
<organism evidence="2 3">
    <name type="scientific">Tolypocladium capitatum</name>
    <dbReference type="NCBI Taxonomy" id="45235"/>
    <lineage>
        <taxon>Eukaryota</taxon>
        <taxon>Fungi</taxon>
        <taxon>Dikarya</taxon>
        <taxon>Ascomycota</taxon>
        <taxon>Pezizomycotina</taxon>
        <taxon>Sordariomycetes</taxon>
        <taxon>Hypocreomycetidae</taxon>
        <taxon>Hypocreales</taxon>
        <taxon>Ophiocordycipitaceae</taxon>
        <taxon>Tolypocladium</taxon>
    </lineage>
</organism>
<dbReference type="Proteomes" id="UP000236621">
    <property type="component" value="Unassembled WGS sequence"/>
</dbReference>
<gene>
    <name evidence="2" type="ORF">TCAP_01597</name>
</gene>
<evidence type="ECO:0000313" key="3">
    <source>
        <dbReference type="Proteomes" id="UP000236621"/>
    </source>
</evidence>
<accession>A0A2K3QLT1</accession>
<name>A0A2K3QLT1_9HYPO</name>
<evidence type="ECO:0000256" key="1">
    <source>
        <dbReference type="SAM" id="MobiDB-lite"/>
    </source>
</evidence>
<keyword evidence="3" id="KW-1185">Reference proteome</keyword>
<evidence type="ECO:0000313" key="2">
    <source>
        <dbReference type="EMBL" id="PNY28493.1"/>
    </source>
</evidence>
<sequence length="357" mass="39872">MQGAAALLVPTVPFLSPPVARPVPPDDAWAMCRCRPNPSEPGLPGHLVFLCLEPPCPAVRTRMYHHAPGRRSASSLRRRHPCTPWCRVSLSSRFLFLCRGCEPLPSYSCCRLVYLLAGSRFDSSTYARSGPLPLFALPHLRPLVDDHPGSTNHNGVCLYKHDSRSRCGLYNPQTRRFRCLFFFLRFPFIAIPLRLPHDRQTRSISKPLLNCLAATRLALSTLLGFPGRRFPRRGPFPQAIRAAAALTHRSASRCCYAEPAIACVLLRCVGWATQRIASPTTTQPRPSLAASRGAGPTQEPNSALPPPGRALLRRLRQRRRRFAAPLLPPGRRALRKRWRGAYHQPGYPPSTQALRLK</sequence>
<dbReference type="AlphaFoldDB" id="A0A2K3QLT1"/>
<protein>
    <submittedName>
        <fullName evidence="2">Uncharacterized protein</fullName>
    </submittedName>
</protein>